<feature type="domain" description="Enoyl reductase (ER)" evidence="2">
    <location>
        <begin position="13"/>
        <end position="302"/>
    </location>
</feature>
<dbReference type="SMART" id="SM00829">
    <property type="entry name" value="PKS_ER"/>
    <property type="match status" value="1"/>
</dbReference>
<dbReference type="InterPro" id="IPR020843">
    <property type="entry name" value="ER"/>
</dbReference>
<dbReference type="InterPro" id="IPR013154">
    <property type="entry name" value="ADH-like_N"/>
</dbReference>
<evidence type="ECO:0000313" key="4">
    <source>
        <dbReference type="Proteomes" id="UP000185210"/>
    </source>
</evidence>
<organism evidence="3 4">
    <name type="scientific">Mycobacteroides abscessus subsp. abscessus</name>
    <dbReference type="NCBI Taxonomy" id="1185650"/>
    <lineage>
        <taxon>Bacteria</taxon>
        <taxon>Bacillati</taxon>
        <taxon>Actinomycetota</taxon>
        <taxon>Actinomycetes</taxon>
        <taxon>Mycobacteriales</taxon>
        <taxon>Mycobacteriaceae</taxon>
        <taxon>Mycobacteroides</taxon>
        <taxon>Mycobacteroides abscessus</taxon>
    </lineage>
</organism>
<dbReference type="InterPro" id="IPR036291">
    <property type="entry name" value="NAD(P)-bd_dom_sf"/>
</dbReference>
<name>A0AB38D5K9_9MYCO</name>
<keyword evidence="3" id="KW-0560">Oxidoreductase</keyword>
<feature type="compositionally biased region" description="Low complexity" evidence="1">
    <location>
        <begin position="299"/>
        <end position="319"/>
    </location>
</feature>
<sequence length="325" mass="34203">MTTMKRIQYHRYGGPEVMRLEEFEPQKLGSDDVLVRVRAAAANPMDFGIRNGAMKMVTGRSFPRGMGHDFAGVVEAVGENVTSVRVGDDVLGATPIKWAGAFAEAVVAEQKGVVKKPAGLSFEAAASIPIVGVTAYQALFAKGKLQPGESVFVHGCLGGVGRSAVQLASARGAAVAGSCRVGAEREARELEIDPIVEFDFDPTRLKGRFDIVLDTAGTMPVKDARKMLTRNGRTVSVHPSPANVARSAVPGPFRVVIAQTVTADIEAIARDAAEGTLRIPIARTAPLAEAIPALNELEQTAQPSVASSSSCPRSVASTADTDVQR</sequence>
<comment type="caution">
    <text evidence="3">The sequence shown here is derived from an EMBL/GenBank/DDBJ whole genome shotgun (WGS) entry which is preliminary data.</text>
</comment>
<dbReference type="InterPro" id="IPR011032">
    <property type="entry name" value="GroES-like_sf"/>
</dbReference>
<evidence type="ECO:0000256" key="1">
    <source>
        <dbReference type="SAM" id="MobiDB-lite"/>
    </source>
</evidence>
<dbReference type="PANTHER" id="PTHR11695:SF294">
    <property type="entry name" value="RETICULON-4-INTERACTING PROTEIN 1, MITOCHONDRIAL"/>
    <property type="match status" value="1"/>
</dbReference>
<feature type="region of interest" description="Disordered" evidence="1">
    <location>
        <begin position="299"/>
        <end position="325"/>
    </location>
</feature>
<dbReference type="Pfam" id="PF08240">
    <property type="entry name" value="ADH_N"/>
    <property type="match status" value="1"/>
</dbReference>
<dbReference type="EC" id="1.6.5.5" evidence="3"/>
<dbReference type="Pfam" id="PF13602">
    <property type="entry name" value="ADH_zinc_N_2"/>
    <property type="match status" value="1"/>
</dbReference>
<dbReference type="AlphaFoldDB" id="A0AB38D5K9"/>
<dbReference type="RefSeq" id="WP_234812488.1">
    <property type="nucleotide sequence ID" value="NZ_CAACXQ010000006.1"/>
</dbReference>
<protein>
    <submittedName>
        <fullName evidence="3">Alcohol dehydrogenase</fullName>
        <ecNumber evidence="3">1.6.5.5</ecNumber>
    </submittedName>
</protein>
<proteinExistence type="predicted"/>
<dbReference type="Gene3D" id="3.90.180.10">
    <property type="entry name" value="Medium-chain alcohol dehydrogenases, catalytic domain"/>
    <property type="match status" value="1"/>
</dbReference>
<reference evidence="3 4" key="1">
    <citation type="submission" date="2016-11" db="EMBL/GenBank/DDBJ databases">
        <authorList>
            <consortium name="Pathogen Informatics"/>
        </authorList>
    </citation>
    <scope>NUCLEOTIDE SEQUENCE [LARGE SCALE GENOMIC DNA]</scope>
    <source>
        <strain evidence="3 4">104</strain>
    </source>
</reference>
<dbReference type="Gene3D" id="3.40.50.720">
    <property type="entry name" value="NAD(P)-binding Rossmann-like Domain"/>
    <property type="match status" value="1"/>
</dbReference>
<evidence type="ECO:0000313" key="3">
    <source>
        <dbReference type="EMBL" id="SIB93521.1"/>
    </source>
</evidence>
<dbReference type="SUPFAM" id="SSF51735">
    <property type="entry name" value="NAD(P)-binding Rossmann-fold domains"/>
    <property type="match status" value="1"/>
</dbReference>
<evidence type="ECO:0000259" key="2">
    <source>
        <dbReference type="SMART" id="SM00829"/>
    </source>
</evidence>
<dbReference type="PANTHER" id="PTHR11695">
    <property type="entry name" value="ALCOHOL DEHYDROGENASE RELATED"/>
    <property type="match status" value="1"/>
</dbReference>
<dbReference type="EMBL" id="FSHM01000009">
    <property type="protein sequence ID" value="SIB93521.1"/>
    <property type="molecule type" value="Genomic_DNA"/>
</dbReference>
<accession>A0AB38D5K9</accession>
<dbReference type="SUPFAM" id="SSF50129">
    <property type="entry name" value="GroES-like"/>
    <property type="match status" value="1"/>
</dbReference>
<dbReference type="InterPro" id="IPR050700">
    <property type="entry name" value="YIM1/Zinc_Alcohol_DH_Fams"/>
</dbReference>
<dbReference type="Proteomes" id="UP000185210">
    <property type="component" value="Unassembled WGS sequence"/>
</dbReference>
<gene>
    <name evidence="3" type="primary">qorA_6</name>
    <name evidence="3" type="ORF">SAMEA2070301_04911</name>
</gene>
<dbReference type="GO" id="GO:0003960">
    <property type="term" value="F:quinone reductase (NADPH) activity"/>
    <property type="evidence" value="ECO:0007669"/>
    <property type="project" value="UniProtKB-EC"/>
</dbReference>
<dbReference type="CDD" id="cd05289">
    <property type="entry name" value="MDR_like_2"/>
    <property type="match status" value="1"/>
</dbReference>